<dbReference type="VEuPathDB" id="FungiDB:BO71DRAFT_486182"/>
<feature type="compositionally biased region" description="Basic and acidic residues" evidence="1">
    <location>
        <begin position="796"/>
        <end position="806"/>
    </location>
</feature>
<dbReference type="InterPro" id="IPR027417">
    <property type="entry name" value="P-loop_NTPase"/>
</dbReference>
<feature type="compositionally biased region" description="Low complexity" evidence="1">
    <location>
        <begin position="88"/>
        <end position="108"/>
    </location>
</feature>
<protein>
    <recommendedName>
        <fullName evidence="4">Genetic interactor of prohibitins 3, mitochondrial</fullName>
    </recommendedName>
</protein>
<keyword evidence="3" id="KW-1185">Reference proteome</keyword>
<dbReference type="EMBL" id="KZ825943">
    <property type="protein sequence ID" value="PYH91517.1"/>
    <property type="molecule type" value="Genomic_DNA"/>
</dbReference>
<evidence type="ECO:0000313" key="2">
    <source>
        <dbReference type="EMBL" id="PYH91517.1"/>
    </source>
</evidence>
<evidence type="ECO:0000313" key="3">
    <source>
        <dbReference type="Proteomes" id="UP000247810"/>
    </source>
</evidence>
<feature type="region of interest" description="Disordered" evidence="1">
    <location>
        <begin position="711"/>
        <end position="834"/>
    </location>
</feature>
<feature type="compositionally biased region" description="Basic and acidic residues" evidence="1">
    <location>
        <begin position="723"/>
        <end position="768"/>
    </location>
</feature>
<dbReference type="InterPro" id="IPR050896">
    <property type="entry name" value="Mito_lipid_metab_GTPase"/>
</dbReference>
<dbReference type="Gene3D" id="3.40.50.300">
    <property type="entry name" value="P-loop containing nucleotide triphosphate hydrolases"/>
    <property type="match status" value="1"/>
</dbReference>
<dbReference type="GO" id="GO:0005739">
    <property type="term" value="C:mitochondrion"/>
    <property type="evidence" value="ECO:0007669"/>
    <property type="project" value="TreeGrafter"/>
</dbReference>
<dbReference type="AlphaFoldDB" id="A0A319DB31"/>
<proteinExistence type="predicted"/>
<dbReference type="PANTHER" id="PTHR46434">
    <property type="entry name" value="GENETIC INTERACTOR OF PROHIBITINS 3, MITOCHONDRIAL"/>
    <property type="match status" value="1"/>
</dbReference>
<reference evidence="2 3" key="1">
    <citation type="submission" date="2018-02" db="EMBL/GenBank/DDBJ databases">
        <title>The genomes of Aspergillus section Nigri reveals drivers in fungal speciation.</title>
        <authorList>
            <consortium name="DOE Joint Genome Institute"/>
            <person name="Vesth T.C."/>
            <person name="Nybo J."/>
            <person name="Theobald S."/>
            <person name="Brandl J."/>
            <person name="Frisvad J.C."/>
            <person name="Nielsen K.F."/>
            <person name="Lyhne E.K."/>
            <person name="Kogle M.E."/>
            <person name="Kuo A."/>
            <person name="Riley R."/>
            <person name="Clum A."/>
            <person name="Nolan M."/>
            <person name="Lipzen A."/>
            <person name="Salamov A."/>
            <person name="Henrissat B."/>
            <person name="Wiebenga A."/>
            <person name="De vries R.P."/>
            <person name="Grigoriev I.V."/>
            <person name="Mortensen U.H."/>
            <person name="Andersen M.R."/>
            <person name="Baker S.E."/>
        </authorList>
    </citation>
    <scope>NUCLEOTIDE SEQUENCE [LARGE SCALE GENOMIC DNA]</scope>
    <source>
        <strain evidence="2 3">CBS 707.79</strain>
    </source>
</reference>
<feature type="compositionally biased region" description="Basic and acidic residues" evidence="1">
    <location>
        <begin position="67"/>
        <end position="85"/>
    </location>
</feature>
<feature type="region of interest" description="Disordered" evidence="1">
    <location>
        <begin position="46"/>
        <end position="151"/>
    </location>
</feature>
<name>A0A319DB31_9EURO</name>
<feature type="compositionally biased region" description="Basic and acidic residues" evidence="1">
    <location>
        <begin position="125"/>
        <end position="151"/>
    </location>
</feature>
<dbReference type="OrthoDB" id="1696305at2759"/>
<organism evidence="2 3">
    <name type="scientific">Aspergillus ellipticus CBS 707.79</name>
    <dbReference type="NCBI Taxonomy" id="1448320"/>
    <lineage>
        <taxon>Eukaryota</taxon>
        <taxon>Fungi</taxon>
        <taxon>Dikarya</taxon>
        <taxon>Ascomycota</taxon>
        <taxon>Pezizomycotina</taxon>
        <taxon>Eurotiomycetes</taxon>
        <taxon>Eurotiomycetidae</taxon>
        <taxon>Eurotiales</taxon>
        <taxon>Aspergillaceae</taxon>
        <taxon>Aspergillus</taxon>
        <taxon>Aspergillus subgen. Circumdati</taxon>
    </lineage>
</organism>
<dbReference type="Proteomes" id="UP000247810">
    <property type="component" value="Unassembled WGS sequence"/>
</dbReference>
<evidence type="ECO:0000256" key="1">
    <source>
        <dbReference type="SAM" id="MobiDB-lite"/>
    </source>
</evidence>
<gene>
    <name evidence="2" type="ORF">BO71DRAFT_486182</name>
</gene>
<dbReference type="PANTHER" id="PTHR46434:SF1">
    <property type="entry name" value="GENETIC INTERACTOR OF PROHIBITINS 3, MITOCHONDRIAL"/>
    <property type="match status" value="1"/>
</dbReference>
<sequence length="834" mass="93830">MSPYLGRVIPRSSKLSRLPSHLQRRSLHLPRLSTRSAIFSRPEVFPVRNSDDPVQRIQPRSFSTSLRLRDSVADPEHKPELKLESENESQSEPAPESEPTSEPAPASELGSKLEPEPTPELQPEPELRSELEPEVESEIKPEVELEVEPEVKPEVDLEFETEIDPEFEPEFDPKINLRYDPKQVKKGLPLCCPGCGAYAQTDAPKEPGYYSRTRKRTKKLMSETQRAIEGQDEADGDLKTRAETAVEAIQEYLEETEAQRAGVNPKPTRIVEVAADVAGSYLMKSTPPVQTCDRCHDLRHHNRAASAGPMPKLGSLRTYIDETPHKENRIYHVIDAADFPMSVLPRIYEELGIKDPRSKNRRSATYQYKRGMKKPTISFIITRSDLLAPTKEQVDSKMPYIVSVLRKTLDLAPDVFRLGSVYMISAYRGWWTKVVKQQIREHGGGVWVVGKANVGKSSFIETCFPKDTRNLEKLVELVERGKTDDNAANIHELPVDEERLLPPAPREELFPALPTVSSVPGTTVSPIRIPFGRGKGEMIDLPGVSRGGLENFVRDKHRRDLIMSSRVEPENITVKPGQSLVLLGGLVRITSRHPDDVMMAACFVPIPPHVTRTDKAREIQAGKRVYDEGMSLPAEGFATYIDYAGTFDLKYDVTKSHLPRSIAKALKDKVIKEAPPLPYRVMAVDILIEGCGWVELTVQVRAHEMLKATTDTGLQKMASGRTGRTEEGKQEGDLEGKHEEELEGKQEGEQEGEQEGKQEEKQEGERHVRPFPQVDVFSPQGHHIGCRPPMESYKFISDKDASEKRKLGPRGRQPISKQKRGRPGIWYRPLAQDD</sequence>
<accession>A0A319DB31</accession>
<dbReference type="STRING" id="1448320.A0A319DB31"/>
<evidence type="ECO:0008006" key="4">
    <source>
        <dbReference type="Google" id="ProtNLM"/>
    </source>
</evidence>
<dbReference type="SUPFAM" id="SSF52540">
    <property type="entry name" value="P-loop containing nucleoside triphosphate hydrolases"/>
    <property type="match status" value="1"/>
</dbReference>